<accession>A0A1I0P2V3</accession>
<proteinExistence type="predicted"/>
<name>A0A1I0P2V3_9BACT</name>
<feature type="signal peptide" evidence="1">
    <location>
        <begin position="1"/>
        <end position="29"/>
    </location>
</feature>
<dbReference type="InterPro" id="IPR012467">
    <property type="entry name" value="DUF1684"/>
</dbReference>
<dbReference type="Proteomes" id="UP000199437">
    <property type="component" value="Unassembled WGS sequence"/>
</dbReference>
<reference evidence="3" key="1">
    <citation type="submission" date="2016-10" db="EMBL/GenBank/DDBJ databases">
        <authorList>
            <person name="Varghese N."/>
            <person name="Submissions S."/>
        </authorList>
    </citation>
    <scope>NUCLEOTIDE SEQUENCE [LARGE SCALE GENOMIC DNA]</scope>
    <source>
        <strain evidence="3">CGMCC 1.12402</strain>
    </source>
</reference>
<keyword evidence="3" id="KW-1185">Reference proteome</keyword>
<dbReference type="PANTHER" id="PTHR41913:SF1">
    <property type="entry name" value="DUF1684 DOMAIN-CONTAINING PROTEIN"/>
    <property type="match status" value="1"/>
</dbReference>
<dbReference type="OrthoDB" id="5493262at2"/>
<feature type="chain" id="PRO_5011452352" description="DUF1684 domain-containing protein" evidence="1">
    <location>
        <begin position="30"/>
        <end position="211"/>
    </location>
</feature>
<gene>
    <name evidence="2" type="ORF">SAMN05216290_1678</name>
</gene>
<dbReference type="PANTHER" id="PTHR41913">
    <property type="entry name" value="DUF1684 DOMAIN-CONTAINING PROTEIN"/>
    <property type="match status" value="1"/>
</dbReference>
<dbReference type="Pfam" id="PF07920">
    <property type="entry name" value="DUF1684"/>
    <property type="match status" value="1"/>
</dbReference>
<protein>
    <recommendedName>
        <fullName evidence="4">DUF1684 domain-containing protein</fullName>
    </recommendedName>
</protein>
<evidence type="ECO:0008006" key="4">
    <source>
        <dbReference type="Google" id="ProtNLM"/>
    </source>
</evidence>
<evidence type="ECO:0000313" key="2">
    <source>
        <dbReference type="EMBL" id="SEW08571.1"/>
    </source>
</evidence>
<keyword evidence="1" id="KW-0732">Signal</keyword>
<dbReference type="STRING" id="1267423.SAMN05216290_1678"/>
<dbReference type="EMBL" id="FOIR01000001">
    <property type="protein sequence ID" value="SEW08571.1"/>
    <property type="molecule type" value="Genomic_DNA"/>
</dbReference>
<evidence type="ECO:0000256" key="1">
    <source>
        <dbReference type="SAM" id="SignalP"/>
    </source>
</evidence>
<sequence>MPAMKFLQGAFFYVLIFSAQMLTAQMLTAQSTYEKEIEVYQEELNAEYRDKDKSPLSRKERLAFKGHDFFPIDEEYRVIAKFEPTPDAKPFPLGTSKGTTKIYKAIGNLHFELDGKSYVLEAYLEQKRFTIPGMKVYVFLPIIDETTGNSTYGAGRYLHYEGIPEGTEWVIDFNKLYNPYCAYSDDYECPMVPEANHLPIPIEAGIRGPEH</sequence>
<organism evidence="2 3">
    <name type="scientific">Roseivirga pacifica</name>
    <dbReference type="NCBI Taxonomy" id="1267423"/>
    <lineage>
        <taxon>Bacteria</taxon>
        <taxon>Pseudomonadati</taxon>
        <taxon>Bacteroidota</taxon>
        <taxon>Cytophagia</taxon>
        <taxon>Cytophagales</taxon>
        <taxon>Roseivirgaceae</taxon>
        <taxon>Roseivirga</taxon>
    </lineage>
</organism>
<dbReference type="AlphaFoldDB" id="A0A1I0P2V3"/>
<evidence type="ECO:0000313" key="3">
    <source>
        <dbReference type="Proteomes" id="UP000199437"/>
    </source>
</evidence>